<sequence length="101" mass="11471">MFCVNEQVILSFHFKCLLRYGTRLHLLRLLQVSGFFVARSTRFAVSCALRFPWWLFRQLHLVGSCLQVIASSHSPEASSKLGPFSKKTVLVHYSMSGSYGS</sequence>
<dbReference type="EMBL" id="LS974625">
    <property type="protein sequence ID" value="CAG7861887.1"/>
    <property type="molecule type" value="Genomic_DNA"/>
</dbReference>
<evidence type="ECO:0000313" key="2">
    <source>
        <dbReference type="Proteomes" id="UP000694005"/>
    </source>
</evidence>
<dbReference type="Proteomes" id="UP000694005">
    <property type="component" value="Chromosome A09"/>
</dbReference>
<reference evidence="1 2" key="1">
    <citation type="submission" date="2021-07" db="EMBL/GenBank/DDBJ databases">
        <authorList>
            <consortium name="Genoscope - CEA"/>
            <person name="William W."/>
        </authorList>
    </citation>
    <scope>NUCLEOTIDE SEQUENCE [LARGE SCALE GENOMIC DNA]</scope>
</reference>
<accession>A0A8D9FZN9</accession>
<protein>
    <submittedName>
        <fullName evidence="1">Uncharacterized protein</fullName>
    </submittedName>
</protein>
<proteinExistence type="predicted"/>
<name>A0A8D9FZN9_BRACM</name>
<gene>
    <name evidence="1" type="ORF">BRAPAZ1V2_A09P23540.2</name>
</gene>
<evidence type="ECO:0000313" key="1">
    <source>
        <dbReference type="EMBL" id="CAG7861887.1"/>
    </source>
</evidence>
<dbReference type="Gramene" id="A09p23540.2_BraZ1">
    <property type="protein sequence ID" value="A09p23540.2_BraZ1.CDS"/>
    <property type="gene ID" value="A09g23540.2_BraZ1"/>
</dbReference>
<dbReference type="AlphaFoldDB" id="A0A8D9FZN9"/>
<organism evidence="1 2">
    <name type="scientific">Brassica campestris</name>
    <name type="common">Field mustard</name>
    <dbReference type="NCBI Taxonomy" id="3711"/>
    <lineage>
        <taxon>Eukaryota</taxon>
        <taxon>Viridiplantae</taxon>
        <taxon>Streptophyta</taxon>
        <taxon>Embryophyta</taxon>
        <taxon>Tracheophyta</taxon>
        <taxon>Spermatophyta</taxon>
        <taxon>Magnoliopsida</taxon>
        <taxon>eudicotyledons</taxon>
        <taxon>Gunneridae</taxon>
        <taxon>Pentapetalae</taxon>
        <taxon>rosids</taxon>
        <taxon>malvids</taxon>
        <taxon>Brassicales</taxon>
        <taxon>Brassicaceae</taxon>
        <taxon>Brassiceae</taxon>
        <taxon>Brassica</taxon>
    </lineage>
</organism>